<dbReference type="PANTHER" id="PTHR46943">
    <property type="entry name" value="PENTRAXIN-RELATED PROTEIN PTX3"/>
    <property type="match status" value="1"/>
</dbReference>
<evidence type="ECO:0000256" key="1">
    <source>
        <dbReference type="ARBA" id="ARBA00022729"/>
    </source>
</evidence>
<feature type="domain" description="LamG-like jellyroll fold" evidence="3">
    <location>
        <begin position="1014"/>
        <end position="1157"/>
    </location>
</feature>
<keyword evidence="1" id="KW-0732">Signal</keyword>
<dbReference type="SMART" id="SM00560">
    <property type="entry name" value="LamGL"/>
    <property type="match status" value="3"/>
</dbReference>
<dbReference type="RefSeq" id="WP_126387571.1">
    <property type="nucleotide sequence ID" value="NZ_CP034539.1"/>
</dbReference>
<keyword evidence="5" id="KW-1185">Reference proteome</keyword>
<sequence>MTGIWARQPGRSRAVGALLGVTLAAGLVPGTVGYAMAGTQTPVTAGTGTTDGPAAAATEAQALANARKSGEAVEVLSQRGETTEVFATPDGNFEAREYLRPTWTRAEDGWKHVNTELAATEGGTVAPKAATVNLEFSGGGAQDPLVRMERAGRTMSLSWPTALPEPQLSGAMATYPDVLPDVDLRMTAQEDGFAQLLVVKSAEAAKNPDLAELRLKLGSDGLEVKENAQGGLRAVDGATNGTVFEAPKPVMWDSSPGESAQAPSVSGKTLTATTATTATSAGEPGAGESGKLAPVGVDLPAGENELVLTPDQSVLNGAGTKYPVFIDPQWYSPRASAWTMASKYWASSPQWRFNGDSDAGLGYCGWYYCQPHDTKRLFYRISTSAFAGRTILEANFVVRNTWSASCSDRTVELWDTDPISDQTTWNSQNATGFWNKQLASDSFAYGYSGCSAADAEFNVKSALQAAANAKDPSMTFGLRAASETDEYAWKRFSDKAFLRVKYNRPPGQIKMSQLTMEYGGTCKAPSSAARVRTLGKIYATGITDPDGDPVSVQFQAKWDGGSWTPGRTGSKASGSSFTISLPTSIPPNKTVNWYVRSHDGAQYSPWSNAGDPTGCYFVYDTQWPKAPSITSGEYPLADLDDPQAPWYDGVGKYGSFTIKAANTDVTKYWYGINKDPSSANTLPTSGGAAEILKVLPSEPGVKFVTAKAIDAAGHQSETYTYHFRVKSGQPERSMWQLDETAGATAATATAKDRPATLYGGPTLGAVGTKDKAVTFDGVDDYAATDIPTVSTDGGFAVSAWAKLSKAPGTAAVIAAQPGNHAPGFELYYSSAYDRWAFNQYTADTASATPVRAMAPAAGGVTVGKWTHLVGTYSSGADEMKLYVDGVLVGTTAYSTPWDARRGLQFGAGSYSGQPGSFFPGDIDEVQIFDKPLSQAEVTVLNGKTSLSTGRPARMVFAMDEQAGAPELTGKQEVVDATYVGGPTAGGEGVAGNALTLDGTNDYATTNRPLLNNERSFAVSAWAKLPAAKPNHAGVVATQLGTNKPGFELYYSSSYDRWVFNNYSADSATGTPIRAMQAEGKTAFGGSWAHLVGVHDTVANKLLLYVNGTLAGSTALSSTWYAGGPVQLGASRHDGSLTSFFPGQIDDVRIFDRAVSGEEVTQLFKQRPLVKSRWTFETTAGTAPVTVPDAAGSGSSLTLNGGAAQSYSAFMDAASMELNGTTAYASTSKVPVDTAGSFTLTAWAVASSMPSGPVSLIGAEGANRNAFTVRFIPDPVDPDRRPGRWQLAVTDTDDPAATPTVVEVDNGLFNDVRLWNHLALAYDGFSKQVRLYVNGDIAELGCADADGNGEADVTGCVDLVPWAENVLAFKATSLQIGRSGTGTAAGSYFPGLVDDVWTFQGALTDAQIEKLSNTWFDLATKVPGD</sequence>
<dbReference type="InterPro" id="IPR006558">
    <property type="entry name" value="LamG-like"/>
</dbReference>
<dbReference type="InterPro" id="IPR042837">
    <property type="entry name" value="PTX3"/>
</dbReference>
<keyword evidence="2" id="KW-1015">Disulfide bond</keyword>
<evidence type="ECO:0000259" key="3">
    <source>
        <dbReference type="SMART" id="SM00560"/>
    </source>
</evidence>
<dbReference type="Pfam" id="PF13385">
    <property type="entry name" value="Laminin_G_3"/>
    <property type="match status" value="3"/>
</dbReference>
<evidence type="ECO:0000313" key="4">
    <source>
        <dbReference type="EMBL" id="AZQ32160.1"/>
    </source>
</evidence>
<reference evidence="4 5" key="1">
    <citation type="journal article" date="2019" name="Int. J. Syst. Evol. Microbiol.">
        <title>Streptomyces cyaneochromogenes sp. nov., a blue pigment-producing actinomycete from manganese-contaminated soil.</title>
        <authorList>
            <person name="Tang X."/>
            <person name="Zhao J."/>
            <person name="Li K."/>
            <person name="Chen Z."/>
            <person name="Sun Y."/>
            <person name="Gao J."/>
        </authorList>
    </citation>
    <scope>NUCLEOTIDE SEQUENCE [LARGE SCALE GENOMIC DNA]</scope>
    <source>
        <strain evidence="4 5">MK-45</strain>
    </source>
</reference>
<dbReference type="Gene3D" id="2.60.120.200">
    <property type="match status" value="3"/>
</dbReference>
<dbReference type="Proteomes" id="UP000280298">
    <property type="component" value="Chromosome"/>
</dbReference>
<dbReference type="SUPFAM" id="SSF49899">
    <property type="entry name" value="Concanavalin A-like lectins/glucanases"/>
    <property type="match status" value="3"/>
</dbReference>
<protein>
    <submittedName>
        <fullName evidence="4">LamG domain-containing protein</fullName>
    </submittedName>
</protein>
<evidence type="ECO:0000256" key="2">
    <source>
        <dbReference type="ARBA" id="ARBA00023157"/>
    </source>
</evidence>
<evidence type="ECO:0000313" key="5">
    <source>
        <dbReference type="Proteomes" id="UP000280298"/>
    </source>
</evidence>
<dbReference type="OrthoDB" id="176279at2"/>
<dbReference type="EMBL" id="CP034539">
    <property type="protein sequence ID" value="AZQ32160.1"/>
    <property type="molecule type" value="Genomic_DNA"/>
</dbReference>
<dbReference type="InterPro" id="IPR013320">
    <property type="entry name" value="ConA-like_dom_sf"/>
</dbReference>
<organism evidence="4 5">
    <name type="scientific">Streptomyces cyaneochromogenes</name>
    <dbReference type="NCBI Taxonomy" id="2496836"/>
    <lineage>
        <taxon>Bacteria</taxon>
        <taxon>Bacillati</taxon>
        <taxon>Actinomycetota</taxon>
        <taxon>Actinomycetes</taxon>
        <taxon>Kitasatosporales</taxon>
        <taxon>Streptomycetaceae</taxon>
        <taxon>Streptomyces</taxon>
    </lineage>
</organism>
<feature type="domain" description="LamG-like jellyroll fold" evidence="3">
    <location>
        <begin position="1235"/>
        <end position="1405"/>
    </location>
</feature>
<dbReference type="PANTHER" id="PTHR46943:SF1">
    <property type="entry name" value="PENTRAXIN-RELATED PROTEIN PTX3"/>
    <property type="match status" value="1"/>
</dbReference>
<name>A0A3Q9ENQ0_9ACTN</name>
<dbReference type="GO" id="GO:0006955">
    <property type="term" value="P:immune response"/>
    <property type="evidence" value="ECO:0007669"/>
    <property type="project" value="InterPro"/>
</dbReference>
<proteinExistence type="predicted"/>
<accession>A0A3Q9ENQ0</accession>
<dbReference type="KEGG" id="scya:EJ357_00600"/>
<feature type="domain" description="LamG-like jellyroll fold" evidence="3">
    <location>
        <begin position="793"/>
        <end position="935"/>
    </location>
</feature>
<gene>
    <name evidence="4" type="ORF">EJ357_00600</name>
</gene>